<dbReference type="GO" id="GO:0015074">
    <property type="term" value="P:DNA integration"/>
    <property type="evidence" value="ECO:0007669"/>
    <property type="project" value="InterPro"/>
</dbReference>
<dbReference type="OrthoDB" id="6154499at2759"/>
<proteinExistence type="predicted"/>
<dbReference type="PROSITE" id="PS51898">
    <property type="entry name" value="TYR_RECOMBINASE"/>
    <property type="match status" value="1"/>
</dbReference>
<dbReference type="Pfam" id="PF00589">
    <property type="entry name" value="Phage_integrase"/>
    <property type="match status" value="1"/>
</dbReference>
<dbReference type="InterPro" id="IPR052925">
    <property type="entry name" value="Phage_Integrase-like_Recomb"/>
</dbReference>
<dbReference type="Gene3D" id="3.30.70.270">
    <property type="match status" value="1"/>
</dbReference>
<dbReference type="GO" id="GO:0006310">
    <property type="term" value="P:DNA recombination"/>
    <property type="evidence" value="ECO:0007669"/>
    <property type="project" value="UniProtKB-KW"/>
</dbReference>
<dbReference type="PANTHER" id="PTHR34605">
    <property type="entry name" value="PHAGE_INTEGRASE DOMAIN-CONTAINING PROTEIN"/>
    <property type="match status" value="1"/>
</dbReference>
<gene>
    <name evidence="5" type="ORF">MEDL_13160</name>
</gene>
<dbReference type="EMBL" id="CAJPWZ010000676">
    <property type="protein sequence ID" value="CAG2198379.1"/>
    <property type="molecule type" value="Genomic_DNA"/>
</dbReference>
<dbReference type="Pfam" id="PF00078">
    <property type="entry name" value="RVT_1"/>
    <property type="match status" value="1"/>
</dbReference>
<dbReference type="InterPro" id="IPR013762">
    <property type="entry name" value="Integrase-like_cat_sf"/>
</dbReference>
<dbReference type="AlphaFoldDB" id="A0A8S3QS24"/>
<dbReference type="InterPro" id="IPR011010">
    <property type="entry name" value="DNA_brk_join_enz"/>
</dbReference>
<comment type="caution">
    <text evidence="5">The sequence shown here is derived from an EMBL/GenBank/DDBJ whole genome shotgun (WGS) entry which is preliminary data.</text>
</comment>
<dbReference type="PANTHER" id="PTHR34605:SF3">
    <property type="entry name" value="P CELL-TYPE AGGLUTINATION PROTEIN MAP4-LIKE-RELATED"/>
    <property type="match status" value="1"/>
</dbReference>
<dbReference type="PROSITE" id="PS50878">
    <property type="entry name" value="RT_POL"/>
    <property type="match status" value="1"/>
</dbReference>
<evidence type="ECO:0008006" key="7">
    <source>
        <dbReference type="Google" id="ProtNLM"/>
    </source>
</evidence>
<dbReference type="Gene3D" id="1.10.150.130">
    <property type="match status" value="1"/>
</dbReference>
<name>A0A8S3QS24_MYTED</name>
<dbReference type="InterPro" id="IPR010998">
    <property type="entry name" value="Integrase_recombinase_N"/>
</dbReference>
<dbReference type="InterPro" id="IPR043128">
    <property type="entry name" value="Rev_trsase/Diguanyl_cyclase"/>
</dbReference>
<dbReference type="Proteomes" id="UP000683360">
    <property type="component" value="Unassembled WGS sequence"/>
</dbReference>
<evidence type="ECO:0000259" key="3">
    <source>
        <dbReference type="PROSITE" id="PS50878"/>
    </source>
</evidence>
<dbReference type="SUPFAM" id="SSF56672">
    <property type="entry name" value="DNA/RNA polymerases"/>
    <property type="match status" value="1"/>
</dbReference>
<feature type="domain" description="Reverse transcriptase" evidence="3">
    <location>
        <begin position="222"/>
        <end position="443"/>
    </location>
</feature>
<reference evidence="5" key="1">
    <citation type="submission" date="2021-03" db="EMBL/GenBank/DDBJ databases">
        <authorList>
            <person name="Bekaert M."/>
        </authorList>
    </citation>
    <scope>NUCLEOTIDE SEQUENCE</scope>
</reference>
<keyword evidence="6" id="KW-1185">Reference proteome</keyword>
<feature type="domain" description="Tyr recombinase" evidence="4">
    <location>
        <begin position="606"/>
        <end position="812"/>
    </location>
</feature>
<protein>
    <recommendedName>
        <fullName evidence="7">Reverse transcriptase domain-containing protein</fullName>
    </recommendedName>
</protein>
<evidence type="ECO:0000256" key="1">
    <source>
        <dbReference type="ARBA" id="ARBA00023125"/>
    </source>
</evidence>
<dbReference type="Gene3D" id="1.10.443.10">
    <property type="entry name" value="Intergrase catalytic core"/>
    <property type="match status" value="1"/>
</dbReference>
<dbReference type="SUPFAM" id="SSF56349">
    <property type="entry name" value="DNA breaking-rejoining enzymes"/>
    <property type="match status" value="1"/>
</dbReference>
<evidence type="ECO:0000313" key="6">
    <source>
        <dbReference type="Proteomes" id="UP000683360"/>
    </source>
</evidence>
<evidence type="ECO:0000259" key="4">
    <source>
        <dbReference type="PROSITE" id="PS51898"/>
    </source>
</evidence>
<dbReference type="GO" id="GO:0003677">
    <property type="term" value="F:DNA binding"/>
    <property type="evidence" value="ECO:0007669"/>
    <property type="project" value="UniProtKB-KW"/>
</dbReference>
<evidence type="ECO:0000256" key="2">
    <source>
        <dbReference type="ARBA" id="ARBA00023172"/>
    </source>
</evidence>
<dbReference type="InterPro" id="IPR043502">
    <property type="entry name" value="DNA/RNA_pol_sf"/>
</dbReference>
<keyword evidence="1" id="KW-0238">DNA-binding</keyword>
<sequence>MGLVSRRPSGQPQYDPALKENWTLLRLRQEVTRLKLKVPKNAKRLTVVRILNSVEDSSHSDNTTETVDISDIADEANTIYGGARSHNAPVRIQEDHVAPTNGTSSNEGRTLINLVSRLSSTVQSLQQNVSALNRKVNSLLVVQPNTRQEEVAVPTFTSTGSGHSEDINNSGNSHNLESAYASLNRTTIPAAAAGSANQEARSVRTSRGYSAETLPFVETISPQLRKNIISGLDINLTSLLIPYYVGSGTSEMFDGDDKNYKTDPRLTRSLSIGEFIQAFTPHENADHPSLNELIDKEEFSLQYVTIDDAIHLIKKLGSKSWLIKTDITDAFKIMPLKQDLWPFHGIQWDNKFYFFKRLVFGCRSSPKIFDTLSTAICWIAQNKYGIKNILHLLDDFLVIEPLEANAQATMTRLLNMFKELGIPLSAKKTEGPCVVLEYLDISLDTNKMEARLPREKIVRIKEIIDSFNGEISKAGTKSRSDTHTLPSSSSFDDGLIKQVEELWEASLCISTRKTYNSGFLCFKTFMAMTNQHHINSVPIIDEDCLIYFVTYCKNSLKLAHATIKLYLAGIRHNYLRIGHPDPLSNCARLECILRGIKKSQNNVKQKRLPITSQILKQLCCMLQQGVFSPFVDLMLQCSFNLAFFGFLRCGEFTYSSKIARQDTLLIQNIDFDLNFQNFTVHLNSSKCDPFREGINITIFENDIFSPVDLMRRYIQVRKNHGARPDSYLFVNDEYNNAPLSRDTFIARLRESLFRLGYNDSKFCGHSFRIGAATSAAAAGVEDHIIQTLGRWSSDCYIRYIRTDPKTVCKAQSRMCCS</sequence>
<accession>A0A8S3QS24</accession>
<dbReference type="InterPro" id="IPR000477">
    <property type="entry name" value="RT_dom"/>
</dbReference>
<dbReference type="SUPFAM" id="SSF47823">
    <property type="entry name" value="lambda integrase-like, N-terminal domain"/>
    <property type="match status" value="1"/>
</dbReference>
<evidence type="ECO:0000313" key="5">
    <source>
        <dbReference type="EMBL" id="CAG2198379.1"/>
    </source>
</evidence>
<dbReference type="InterPro" id="IPR002104">
    <property type="entry name" value="Integrase_catalytic"/>
</dbReference>
<organism evidence="5 6">
    <name type="scientific">Mytilus edulis</name>
    <name type="common">Blue mussel</name>
    <dbReference type="NCBI Taxonomy" id="6550"/>
    <lineage>
        <taxon>Eukaryota</taxon>
        <taxon>Metazoa</taxon>
        <taxon>Spiralia</taxon>
        <taxon>Lophotrochozoa</taxon>
        <taxon>Mollusca</taxon>
        <taxon>Bivalvia</taxon>
        <taxon>Autobranchia</taxon>
        <taxon>Pteriomorphia</taxon>
        <taxon>Mytilida</taxon>
        <taxon>Mytiloidea</taxon>
        <taxon>Mytilidae</taxon>
        <taxon>Mytilinae</taxon>
        <taxon>Mytilus</taxon>
    </lineage>
</organism>
<keyword evidence="2" id="KW-0233">DNA recombination</keyword>